<evidence type="ECO:0000256" key="3">
    <source>
        <dbReference type="ARBA" id="ARBA00022793"/>
    </source>
</evidence>
<dbReference type="Gene3D" id="3.90.100.10">
    <property type="entry name" value="Orn/Lys/Arg decarboxylase, C-terminal domain"/>
    <property type="match status" value="1"/>
</dbReference>
<dbReference type="AlphaFoldDB" id="W0E860"/>
<comment type="cofactor">
    <cofactor evidence="1">
        <name>pyridoxal 5'-phosphate</name>
        <dbReference type="ChEBI" id="CHEBI:597326"/>
    </cofactor>
</comment>
<dbReference type="Pfam" id="PF01276">
    <property type="entry name" value="OKR_DC_1"/>
    <property type="match status" value="1"/>
</dbReference>
<dbReference type="PANTHER" id="PTHR43277:SF4">
    <property type="entry name" value="ARGININE DECARBOXYLASE"/>
    <property type="match status" value="1"/>
</dbReference>
<dbReference type="Pfam" id="PF03711">
    <property type="entry name" value="OKR_DC_1_C"/>
    <property type="match status" value="1"/>
</dbReference>
<evidence type="ECO:0000313" key="9">
    <source>
        <dbReference type="Proteomes" id="UP000010847"/>
    </source>
</evidence>
<evidence type="ECO:0000256" key="2">
    <source>
        <dbReference type="ARBA" id="ARBA00010671"/>
    </source>
</evidence>
<proteinExistence type="inferred from homology"/>
<keyword evidence="4" id="KW-0663">Pyridoxal phosphate</keyword>
<dbReference type="HOGENOM" id="CLU_025925_2_1_9"/>
<reference evidence="8 9" key="1">
    <citation type="submission" date="2013-12" db="EMBL/GenBank/DDBJ databases">
        <authorList>
            <consortium name="DOE Joint Genome Institute"/>
            <person name="Smidt H."/>
            <person name="Huntemann M."/>
            <person name="Han J."/>
            <person name="Chen A."/>
            <person name="Kyrpides N."/>
            <person name="Mavromatis K."/>
            <person name="Markowitz V."/>
            <person name="Palaniappan K."/>
            <person name="Ivanova N."/>
            <person name="Schaumberg A."/>
            <person name="Pati A."/>
            <person name="Liolios K."/>
            <person name="Nordberg H.P."/>
            <person name="Cantor M.N."/>
            <person name="Hua S.X."/>
            <person name="Woyke T."/>
        </authorList>
    </citation>
    <scope>NUCLEOTIDE SEQUENCE [LARGE SCALE GENOMIC DNA]</scope>
    <source>
        <strain evidence="9">DSM 15288</strain>
    </source>
</reference>
<dbReference type="Proteomes" id="UP000010847">
    <property type="component" value="Chromosome"/>
</dbReference>
<dbReference type="SUPFAM" id="SSF53383">
    <property type="entry name" value="PLP-dependent transferases"/>
    <property type="match status" value="1"/>
</dbReference>
<dbReference type="KEGG" id="dmt:DESME_00140"/>
<dbReference type="InterPro" id="IPR052357">
    <property type="entry name" value="Orn_Lys_Arg_decarboxylase-I"/>
</dbReference>
<feature type="domain" description="Orn/Lys/Arg decarboxylases family 1 pyridoxal-P attachment site" evidence="6">
    <location>
        <begin position="6"/>
        <end position="282"/>
    </location>
</feature>
<evidence type="ECO:0000256" key="1">
    <source>
        <dbReference type="ARBA" id="ARBA00001933"/>
    </source>
</evidence>
<feature type="domain" description="Orn/Lys/Arg decarboxylase C-terminal" evidence="7">
    <location>
        <begin position="399"/>
        <end position="449"/>
    </location>
</feature>
<keyword evidence="9" id="KW-1185">Reference proteome</keyword>
<sequence>MLSLGEELLKYQEQEFLSFHTPGHKGKSEFFKNLNFPEQDLTELPGLDMLHAPQGVIAKAQKRAAQVFGAEESFFLVNGATVGNQAMFLALAGTKGKVLIERQSHRSVMAGLVLSGLEPVYIKPVVHPEFHLPLGYEYKLEPQLWREIQGVHLTYPSYYGTLSDVSPIVQGRDLWGSSVPILVDQAHGSHYLSKLFPPGALEWGADLVLHSSHKTLSALTQAAMLHVQGERISRNRLKQGLELLQSSSPSYLLMASLERAVEYAQEEQRWKLLFEAVQELHQRVGKVLRILNLKDKGRYGIAQLDWSKILINTSSIGLAAPLGVQFLRKYFRIEPELWDQENILFLLGIGNTLEEVQRLTEGLIAMVQWAESEKDSGLMMINYNENRGDFVKGYEIPLPSLRLTPREAFLAPKRQIPLKESLGKILGESISPYPPGIPWVVMGEEMTPELLEALLDSSSKSWQGWESPEKGVWVIEEG</sequence>
<gene>
    <name evidence="8" type="ORF">DESME_00140</name>
</gene>
<accession>W0E860</accession>
<dbReference type="EMBL" id="CP007032">
    <property type="protein sequence ID" value="AHF05688.1"/>
    <property type="molecule type" value="Genomic_DNA"/>
</dbReference>
<evidence type="ECO:0000256" key="4">
    <source>
        <dbReference type="ARBA" id="ARBA00022898"/>
    </source>
</evidence>
<protein>
    <submittedName>
        <fullName evidence="8">Arginine/lysine/ornithine decarboxylase</fullName>
    </submittedName>
</protein>
<dbReference type="GO" id="GO:0016831">
    <property type="term" value="F:carboxy-lyase activity"/>
    <property type="evidence" value="ECO:0007669"/>
    <property type="project" value="UniProtKB-KW"/>
</dbReference>
<dbReference type="InterPro" id="IPR015424">
    <property type="entry name" value="PyrdxlP-dep_Trfase"/>
</dbReference>
<dbReference type="InterPro" id="IPR000310">
    <property type="entry name" value="Orn/Lys/Arg_deCO2ase_major_dom"/>
</dbReference>
<dbReference type="InterPro" id="IPR036633">
    <property type="entry name" value="Prn/Lys/Arg_de-COase_C_sf"/>
</dbReference>
<dbReference type="eggNOG" id="COG1982">
    <property type="taxonomic scope" value="Bacteria"/>
</dbReference>
<evidence type="ECO:0000259" key="6">
    <source>
        <dbReference type="Pfam" id="PF01276"/>
    </source>
</evidence>
<dbReference type="InterPro" id="IPR015421">
    <property type="entry name" value="PyrdxlP-dep_Trfase_major"/>
</dbReference>
<dbReference type="STRING" id="871968.DESME_00140"/>
<dbReference type="PANTHER" id="PTHR43277">
    <property type="entry name" value="ARGININE DECARBOXYLASE"/>
    <property type="match status" value="1"/>
</dbReference>
<keyword evidence="5" id="KW-0456">Lyase</keyword>
<dbReference type="InterPro" id="IPR008286">
    <property type="entry name" value="Prn/Lys/Arg_de-COase_C"/>
</dbReference>
<evidence type="ECO:0000256" key="5">
    <source>
        <dbReference type="ARBA" id="ARBA00023239"/>
    </source>
</evidence>
<dbReference type="Gene3D" id="3.40.640.10">
    <property type="entry name" value="Type I PLP-dependent aspartate aminotransferase-like (Major domain)"/>
    <property type="match status" value="1"/>
</dbReference>
<dbReference type="SUPFAM" id="SSF55904">
    <property type="entry name" value="Ornithine decarboxylase C-terminal domain"/>
    <property type="match status" value="1"/>
</dbReference>
<evidence type="ECO:0000313" key="8">
    <source>
        <dbReference type="EMBL" id="AHF05688.1"/>
    </source>
</evidence>
<evidence type="ECO:0000259" key="7">
    <source>
        <dbReference type="Pfam" id="PF03711"/>
    </source>
</evidence>
<name>W0E860_9FIRM</name>
<comment type="similarity">
    <text evidence="2">Belongs to the Orn/Lys/Arg decarboxylase class-I family.</text>
</comment>
<organism evidence="8 9">
    <name type="scientific">Desulfitobacterium metallireducens DSM 15288</name>
    <dbReference type="NCBI Taxonomy" id="871968"/>
    <lineage>
        <taxon>Bacteria</taxon>
        <taxon>Bacillati</taxon>
        <taxon>Bacillota</taxon>
        <taxon>Clostridia</taxon>
        <taxon>Eubacteriales</taxon>
        <taxon>Desulfitobacteriaceae</taxon>
        <taxon>Desulfitobacterium</taxon>
    </lineage>
</organism>
<keyword evidence="3" id="KW-0210">Decarboxylase</keyword>